<sequence length="335" mass="40411">MKVLPLVYPTIDSLPQHSYIMSILEVNHQIDHLIFDKYIQFKVDEYKNEVAVLDYCEDDFLSYSQFKDDSYLLTRREIDVDIIKFLVEHIEKEYYIFLHVDEYFLPFSRAYRNYNLGHGIMIYGYNEENKTFNVVGYDINNKFSFNLVGYSELRKSYEKLPEYFKINNDDYLKKIFMLKPKFVESNLNKDLLVCLITEYKHSANTIKNYAKDYYTNCNTFFGISIYKVLIKHYRLALYDEKINLLTKNFYILIEHKKLMKDRTEFTFKKMGIKNTELLECINVILRDLQIAMNLNIKFNLTKDKKNIIKILNTLEKVYLMEVNFLNKLLLTYKRF</sequence>
<gene>
    <name evidence="1" type="ORF">GNP95_09685</name>
</gene>
<evidence type="ECO:0000313" key="1">
    <source>
        <dbReference type="EMBL" id="MUG45269.1"/>
    </source>
</evidence>
<dbReference type="Proteomes" id="UP000447876">
    <property type="component" value="Unassembled WGS sequence"/>
</dbReference>
<evidence type="ECO:0008006" key="3">
    <source>
        <dbReference type="Google" id="ProtNLM"/>
    </source>
</evidence>
<dbReference type="EMBL" id="WNZW01000002">
    <property type="protein sequence ID" value="MUG45269.1"/>
    <property type="molecule type" value="Genomic_DNA"/>
</dbReference>
<name>A0A7X3CMW9_9BACL</name>
<reference evidence="1 2" key="1">
    <citation type="submission" date="2019-11" db="EMBL/GenBank/DDBJ databases">
        <title>Draft genome sequences of five Paenibacillus species of dairy origin.</title>
        <authorList>
            <person name="Olajide A.M."/>
            <person name="Chen S."/>
            <person name="Lapointe G."/>
        </authorList>
    </citation>
    <scope>NUCLEOTIDE SEQUENCE [LARGE SCALE GENOMIC DNA]</scope>
    <source>
        <strain evidence="1 2">12CR55</strain>
    </source>
</reference>
<dbReference type="RefSeq" id="WP_155610617.1">
    <property type="nucleotide sequence ID" value="NZ_WNZW01000002.1"/>
</dbReference>
<dbReference type="OrthoDB" id="2564937at2"/>
<accession>A0A7X3CMW9</accession>
<comment type="caution">
    <text evidence="1">The sequence shown here is derived from an EMBL/GenBank/DDBJ whole genome shotgun (WGS) entry which is preliminary data.</text>
</comment>
<organism evidence="1 2">
    <name type="scientific">Paenibacillus woosongensis</name>
    <dbReference type="NCBI Taxonomy" id="307580"/>
    <lineage>
        <taxon>Bacteria</taxon>
        <taxon>Bacillati</taxon>
        <taxon>Bacillota</taxon>
        <taxon>Bacilli</taxon>
        <taxon>Bacillales</taxon>
        <taxon>Paenibacillaceae</taxon>
        <taxon>Paenibacillus</taxon>
    </lineage>
</organism>
<evidence type="ECO:0000313" key="2">
    <source>
        <dbReference type="Proteomes" id="UP000447876"/>
    </source>
</evidence>
<protein>
    <recommendedName>
        <fullName evidence="3">Butirosin biosynthesis protein H N-terminal domain-containing protein</fullName>
    </recommendedName>
</protein>
<proteinExistence type="predicted"/>
<dbReference type="AlphaFoldDB" id="A0A7X3CMW9"/>